<dbReference type="InterPro" id="IPR050812">
    <property type="entry name" value="Preph/Arog_dehydrog"/>
</dbReference>
<evidence type="ECO:0000256" key="2">
    <source>
        <dbReference type="ARBA" id="ARBA00023002"/>
    </source>
</evidence>
<protein>
    <submittedName>
        <fullName evidence="4">Prephenate dehydrogenase</fullName>
    </submittedName>
</protein>
<reference evidence="4" key="2">
    <citation type="journal article" date="2012" name="PLoS ONE">
        <title>A Deeply Branching Thermophilic Bacterium with an Ancient Acetyl-CoA Pathway Dominates a Subsurface Ecosystem.</title>
        <authorList>
            <person name="Takami H."/>
            <person name="Noguchi H."/>
            <person name="Takaki Y."/>
            <person name="Uchiyama I."/>
            <person name="Toyoda A."/>
            <person name="Nishi S."/>
            <person name="Chee G.-J."/>
            <person name="Arai W."/>
            <person name="Nunoura T."/>
            <person name="Itoh T."/>
            <person name="Hattori M."/>
            <person name="Takai K."/>
        </authorList>
    </citation>
    <scope>NUCLEOTIDE SEQUENCE</scope>
</reference>
<comment type="similarity">
    <text evidence="1">Belongs to the prephenate/arogenate dehydrogenase family.</text>
</comment>
<gene>
    <name evidence="4" type="ORF">HGMM_F51C01C25</name>
</gene>
<dbReference type="Pfam" id="PF20463">
    <property type="entry name" value="PDH_C"/>
    <property type="match status" value="1"/>
</dbReference>
<dbReference type="InterPro" id="IPR008927">
    <property type="entry name" value="6-PGluconate_DH-like_C_sf"/>
</dbReference>
<evidence type="ECO:0000313" key="4">
    <source>
        <dbReference type="EMBL" id="BAL57505.1"/>
    </source>
</evidence>
<dbReference type="PROSITE" id="PS51176">
    <property type="entry name" value="PDH_ADH"/>
    <property type="match status" value="1"/>
</dbReference>
<dbReference type="FunFam" id="3.40.50.720:FF:000208">
    <property type="entry name" value="Prephenate dehydrogenase"/>
    <property type="match status" value="1"/>
</dbReference>
<feature type="domain" description="Prephenate/arogenate dehydrogenase" evidence="3">
    <location>
        <begin position="11"/>
        <end position="295"/>
    </location>
</feature>
<evidence type="ECO:0000256" key="1">
    <source>
        <dbReference type="ARBA" id="ARBA00007964"/>
    </source>
</evidence>
<dbReference type="InterPro" id="IPR003099">
    <property type="entry name" value="Prephen_DH"/>
</dbReference>
<evidence type="ECO:0000259" key="3">
    <source>
        <dbReference type="PROSITE" id="PS51176"/>
    </source>
</evidence>
<proteinExistence type="inferred from homology"/>
<dbReference type="InterPro" id="IPR046826">
    <property type="entry name" value="PDH_N"/>
</dbReference>
<dbReference type="GO" id="GO:0008977">
    <property type="term" value="F:prephenate dehydrogenase (NAD+) activity"/>
    <property type="evidence" value="ECO:0007669"/>
    <property type="project" value="InterPro"/>
</dbReference>
<dbReference type="PANTHER" id="PTHR21363:SF0">
    <property type="entry name" value="PREPHENATE DEHYDROGENASE [NADP(+)]"/>
    <property type="match status" value="1"/>
</dbReference>
<dbReference type="InterPro" id="IPR046825">
    <property type="entry name" value="PDH_C"/>
</dbReference>
<dbReference type="SUPFAM" id="SSF51735">
    <property type="entry name" value="NAD(P)-binding Rossmann-fold domains"/>
    <property type="match status" value="1"/>
</dbReference>
<dbReference type="GO" id="GO:0070403">
    <property type="term" value="F:NAD+ binding"/>
    <property type="evidence" value="ECO:0007669"/>
    <property type="project" value="InterPro"/>
</dbReference>
<organism evidence="4">
    <name type="scientific">uncultured Chloroflexota bacterium</name>
    <dbReference type="NCBI Taxonomy" id="166587"/>
    <lineage>
        <taxon>Bacteria</taxon>
        <taxon>Bacillati</taxon>
        <taxon>Chloroflexota</taxon>
        <taxon>environmental samples</taxon>
    </lineage>
</organism>
<reference evidence="4" key="1">
    <citation type="journal article" date="2005" name="Environ. Microbiol.">
        <title>Genetic and functional properties of uncultivated thermophilic crenarchaeotes from a subsurface gold mine as revealed by analysis of genome fragments.</title>
        <authorList>
            <person name="Nunoura T."/>
            <person name="Hirayama H."/>
            <person name="Takami H."/>
            <person name="Oida H."/>
            <person name="Nishi S."/>
            <person name="Shimamura S."/>
            <person name="Suzuki Y."/>
            <person name="Inagaki F."/>
            <person name="Takai K."/>
            <person name="Nealson K.H."/>
            <person name="Horikoshi K."/>
        </authorList>
    </citation>
    <scope>NUCLEOTIDE SEQUENCE</scope>
</reference>
<dbReference type="GO" id="GO:0004665">
    <property type="term" value="F:prephenate dehydrogenase (NADP+) activity"/>
    <property type="evidence" value="ECO:0007669"/>
    <property type="project" value="InterPro"/>
</dbReference>
<accession>H5SMW9</accession>
<dbReference type="GO" id="GO:0006571">
    <property type="term" value="P:tyrosine biosynthetic process"/>
    <property type="evidence" value="ECO:0007669"/>
    <property type="project" value="InterPro"/>
</dbReference>
<dbReference type="EMBL" id="AP011777">
    <property type="protein sequence ID" value="BAL57505.1"/>
    <property type="molecule type" value="Genomic_DNA"/>
</dbReference>
<dbReference type="PANTHER" id="PTHR21363">
    <property type="entry name" value="PREPHENATE DEHYDROGENASE"/>
    <property type="match status" value="1"/>
</dbReference>
<dbReference type="AlphaFoldDB" id="H5SMW9"/>
<name>H5SMW9_9CHLR</name>
<dbReference type="Gene3D" id="3.40.50.720">
    <property type="entry name" value="NAD(P)-binding Rossmann-like Domain"/>
    <property type="match status" value="1"/>
</dbReference>
<dbReference type="Pfam" id="PF02153">
    <property type="entry name" value="PDH_N"/>
    <property type="match status" value="1"/>
</dbReference>
<sequence length="296" mass="32369">MEPGFPPLEESGIAIIGLGLMGGSFALALRQAGLGHPLIGIDHDASTRAQAAPYLDQVGADLELIRRADLIILATPVRVILRLLKEVGEYASPGTVVLDFGSTKQQIVQAMRHLPSHLYPLGGHPLCGREKAGFAAATADLFHGARFALTPLERTPPQALRFVEDLLSRLGMSPLYLNAEEHDRLLAVSSHLPYLLAASLMQVALQVAQADERLFQVTASGFRDTSRLAASHPQMMLDILLTNRPAVLQALQRFQQTLSLLQLWLEGPEEQALEAWMGEISRRRLEMGTKKGNREP</sequence>
<keyword evidence="2" id="KW-0560">Oxidoreductase</keyword>
<dbReference type="SUPFAM" id="SSF48179">
    <property type="entry name" value="6-phosphogluconate dehydrogenase C-terminal domain-like"/>
    <property type="match status" value="1"/>
</dbReference>
<dbReference type="InterPro" id="IPR036291">
    <property type="entry name" value="NAD(P)-bd_dom_sf"/>
</dbReference>
<dbReference type="Gene3D" id="1.10.3660.10">
    <property type="entry name" value="6-phosphogluconate dehydrogenase C-terminal like domain"/>
    <property type="match status" value="1"/>
</dbReference>